<dbReference type="GO" id="GO:0004842">
    <property type="term" value="F:ubiquitin-protein transferase activity"/>
    <property type="evidence" value="ECO:0007669"/>
    <property type="project" value="InterPro"/>
</dbReference>
<comment type="caution">
    <text evidence="9">The sequence shown here is derived from an EMBL/GenBank/DDBJ whole genome shotgun (WGS) entry which is preliminary data.</text>
</comment>
<keyword evidence="3" id="KW-0479">Metal-binding</keyword>
<dbReference type="Pfam" id="PF20173">
    <property type="entry name" value="ZnF_RZ-type"/>
    <property type="match status" value="1"/>
</dbReference>
<dbReference type="PROSITE" id="PS51981">
    <property type="entry name" value="ZF_RZ"/>
    <property type="match status" value="1"/>
</dbReference>
<reference evidence="9 10" key="1">
    <citation type="journal article" date="2019" name="Environ. Microbiol.">
        <title>At the nexus of three kingdoms: the genome of the mycorrhizal fungus Gigaspora margarita provides insights into plant, endobacterial and fungal interactions.</title>
        <authorList>
            <person name="Venice F."/>
            <person name="Ghignone S."/>
            <person name="Salvioli di Fossalunga A."/>
            <person name="Amselem J."/>
            <person name="Novero M."/>
            <person name="Xianan X."/>
            <person name="Sedzielewska Toro K."/>
            <person name="Morin E."/>
            <person name="Lipzen A."/>
            <person name="Grigoriev I.V."/>
            <person name="Henrissat B."/>
            <person name="Martin F.M."/>
            <person name="Bonfante P."/>
        </authorList>
    </citation>
    <scope>NUCLEOTIDE SEQUENCE [LARGE SCALE GENOMIC DNA]</scope>
    <source>
        <strain evidence="9 10">BEG34</strain>
    </source>
</reference>
<accession>A0A8H4AX28</accession>
<sequence>MYLLNFMTNDHQLYELSPDSKNKDVFISSVVAHVVALHISNTVDTFPLTAYMQALNDHKDTYILTCPSDELALVTNVIIANDSGTRKYQCKSGNIYFIGNCGRPDQIGECNKCKNEIGGLNHILNEGNSSIDEDRINQSISIKDKKGYIIEDTFDTYHTVRNLHPASYRILHLFLHIIIGVQAHLPTVIAFMNNQDCNIAQYCKKHIENVWQVLKDIFNCEDETLTLVIHVILLDMSQEPHRNIEKFTLPAQKKTWEEDFSQRYVLPKIKNLIRTTNNFRVALDRNAENLLENNKIMKVTDQLSYKVDRQKAYQFTFQHFIENESECDNTGKTKEFLNAAFNNFANSWNCLIPPIKQYQYISFGSCQTLKFIEKLDTKTSKQDPKYHLQSIYLKNAKEQQIINYDDISEIFLYCQHDLRLGRGQEIYYDLYKIEAELAIELVYEKKLIESNDDQMYSNSFVYHKKLFSRSMTILKEVKNFVHQEPIPVNNRTGLQLKHIVALYELVEEHVADIVVNCVSSKYRAELNESLKQEITNAIDFEQNSLKNSTKIPAEVFITSLKRFIVRYLSNNSEIIQESVPLSLYFVDNDLPGCWPNHLSKDIINDKFPTTLQISHIYNTYQYVKENKYLTDQKNQETTSNQIEQYNNSNKKQKKEVQSKRFRRL</sequence>
<keyword evidence="5" id="KW-0862">Zinc</keyword>
<evidence type="ECO:0000256" key="1">
    <source>
        <dbReference type="ARBA" id="ARBA00004496"/>
    </source>
</evidence>
<proteinExistence type="predicted"/>
<feature type="region of interest" description="Disordered" evidence="7">
    <location>
        <begin position="642"/>
        <end position="664"/>
    </location>
</feature>
<organism evidence="9 10">
    <name type="scientific">Gigaspora margarita</name>
    <dbReference type="NCBI Taxonomy" id="4874"/>
    <lineage>
        <taxon>Eukaryota</taxon>
        <taxon>Fungi</taxon>
        <taxon>Fungi incertae sedis</taxon>
        <taxon>Mucoromycota</taxon>
        <taxon>Glomeromycotina</taxon>
        <taxon>Glomeromycetes</taxon>
        <taxon>Diversisporales</taxon>
        <taxon>Gigasporaceae</taxon>
        <taxon>Gigaspora</taxon>
    </lineage>
</organism>
<evidence type="ECO:0000256" key="3">
    <source>
        <dbReference type="ARBA" id="ARBA00022723"/>
    </source>
</evidence>
<keyword evidence="2" id="KW-0963">Cytoplasm</keyword>
<feature type="domain" description="RZ-type" evidence="8">
    <location>
        <begin position="66"/>
        <end position="138"/>
    </location>
</feature>
<evidence type="ECO:0000313" key="10">
    <source>
        <dbReference type="Proteomes" id="UP000439903"/>
    </source>
</evidence>
<dbReference type="InterPro" id="IPR046439">
    <property type="entry name" value="ZF_RZ_dom"/>
</dbReference>
<keyword evidence="10" id="KW-1185">Reference proteome</keyword>
<evidence type="ECO:0000256" key="4">
    <source>
        <dbReference type="ARBA" id="ARBA00022771"/>
    </source>
</evidence>
<evidence type="ECO:0000256" key="6">
    <source>
        <dbReference type="ARBA" id="ARBA00022859"/>
    </source>
</evidence>
<evidence type="ECO:0000259" key="8">
    <source>
        <dbReference type="PROSITE" id="PS51981"/>
    </source>
</evidence>
<comment type="subcellular location">
    <subcellularLocation>
        <location evidence="1">Cytoplasm</location>
    </subcellularLocation>
</comment>
<keyword evidence="6" id="KW-0391">Immunity</keyword>
<dbReference type="Proteomes" id="UP000439903">
    <property type="component" value="Unassembled WGS sequence"/>
</dbReference>
<dbReference type="EMBL" id="WTPW01000156">
    <property type="protein sequence ID" value="KAF0541180.1"/>
    <property type="molecule type" value="Genomic_DNA"/>
</dbReference>
<dbReference type="InterPro" id="IPR031248">
    <property type="entry name" value="RNF213"/>
</dbReference>
<evidence type="ECO:0000256" key="7">
    <source>
        <dbReference type="SAM" id="MobiDB-lite"/>
    </source>
</evidence>
<dbReference type="PANTHER" id="PTHR22605:SF1">
    <property type="entry name" value="RZ-TYPE DOMAIN-CONTAINING PROTEIN"/>
    <property type="match status" value="1"/>
</dbReference>
<dbReference type="OrthoDB" id="2423195at2759"/>
<dbReference type="GO" id="GO:0008270">
    <property type="term" value="F:zinc ion binding"/>
    <property type="evidence" value="ECO:0007669"/>
    <property type="project" value="UniProtKB-KW"/>
</dbReference>
<dbReference type="PANTHER" id="PTHR22605">
    <property type="entry name" value="RZ-TYPE DOMAIN-CONTAINING PROTEIN"/>
    <property type="match status" value="1"/>
</dbReference>
<protein>
    <submittedName>
        <fullName evidence="9">E3 ubiquitin-protein ligase</fullName>
    </submittedName>
</protein>
<name>A0A8H4AX28_GIGMA</name>
<gene>
    <name evidence="9" type="ORF">F8M41_005743</name>
</gene>
<dbReference type="GO" id="GO:0016887">
    <property type="term" value="F:ATP hydrolysis activity"/>
    <property type="evidence" value="ECO:0007669"/>
    <property type="project" value="InterPro"/>
</dbReference>
<evidence type="ECO:0000256" key="2">
    <source>
        <dbReference type="ARBA" id="ARBA00022490"/>
    </source>
</evidence>
<evidence type="ECO:0000256" key="5">
    <source>
        <dbReference type="ARBA" id="ARBA00022833"/>
    </source>
</evidence>
<evidence type="ECO:0000313" key="9">
    <source>
        <dbReference type="EMBL" id="KAF0541180.1"/>
    </source>
</evidence>
<dbReference type="AlphaFoldDB" id="A0A8H4AX28"/>
<dbReference type="GO" id="GO:0002376">
    <property type="term" value="P:immune system process"/>
    <property type="evidence" value="ECO:0007669"/>
    <property type="project" value="UniProtKB-KW"/>
</dbReference>
<dbReference type="GO" id="GO:0005737">
    <property type="term" value="C:cytoplasm"/>
    <property type="evidence" value="ECO:0007669"/>
    <property type="project" value="UniProtKB-SubCell"/>
</dbReference>
<keyword evidence="4" id="KW-0863">Zinc-finger</keyword>